<evidence type="ECO:0000313" key="8">
    <source>
        <dbReference type="Proteomes" id="UP000800036"/>
    </source>
</evidence>
<dbReference type="FunFam" id="3.60.21.50:FF:000006">
    <property type="entry name" value="DNA polymerase delta subunit 2, putative"/>
    <property type="match status" value="1"/>
</dbReference>
<comment type="similarity">
    <text evidence="2">Belongs to the DNA polymerase delta/II small subunit family.</text>
</comment>
<protein>
    <submittedName>
        <fullName evidence="7">DNA polymeras-like protein subunit delta-2</fullName>
    </submittedName>
</protein>
<dbReference type="PANTHER" id="PTHR10416">
    <property type="entry name" value="DNA POLYMERASE DELTA SUBUNIT 2"/>
    <property type="match status" value="1"/>
</dbReference>
<dbReference type="InterPro" id="IPR040663">
    <property type="entry name" value="DNA_pol_D_N"/>
</dbReference>
<evidence type="ECO:0000256" key="3">
    <source>
        <dbReference type="ARBA" id="ARBA00022705"/>
    </source>
</evidence>
<reference evidence="7" key="1">
    <citation type="journal article" date="2020" name="Stud. Mycol.">
        <title>101 Dothideomycetes genomes: a test case for predicting lifestyles and emergence of pathogens.</title>
        <authorList>
            <person name="Haridas S."/>
            <person name="Albert R."/>
            <person name="Binder M."/>
            <person name="Bloem J."/>
            <person name="Labutti K."/>
            <person name="Salamov A."/>
            <person name="Andreopoulos B."/>
            <person name="Baker S."/>
            <person name="Barry K."/>
            <person name="Bills G."/>
            <person name="Bluhm B."/>
            <person name="Cannon C."/>
            <person name="Castanera R."/>
            <person name="Culley D."/>
            <person name="Daum C."/>
            <person name="Ezra D."/>
            <person name="Gonzalez J."/>
            <person name="Henrissat B."/>
            <person name="Kuo A."/>
            <person name="Liang C."/>
            <person name="Lipzen A."/>
            <person name="Lutzoni F."/>
            <person name="Magnuson J."/>
            <person name="Mondo S."/>
            <person name="Nolan M."/>
            <person name="Ohm R."/>
            <person name="Pangilinan J."/>
            <person name="Park H.-J."/>
            <person name="Ramirez L."/>
            <person name="Alfaro M."/>
            <person name="Sun H."/>
            <person name="Tritt A."/>
            <person name="Yoshinaga Y."/>
            <person name="Zwiers L.-H."/>
            <person name="Turgeon B."/>
            <person name="Goodwin S."/>
            <person name="Spatafora J."/>
            <person name="Crous P."/>
            <person name="Grigoriev I."/>
        </authorList>
    </citation>
    <scope>NUCLEOTIDE SEQUENCE</scope>
    <source>
        <strain evidence="7">CBS 107.79</strain>
    </source>
</reference>
<dbReference type="Pfam" id="PF04042">
    <property type="entry name" value="DNA_pol_E_B"/>
    <property type="match status" value="1"/>
</dbReference>
<dbReference type="GO" id="GO:0043625">
    <property type="term" value="C:delta DNA polymerase complex"/>
    <property type="evidence" value="ECO:0007669"/>
    <property type="project" value="TreeGrafter"/>
</dbReference>
<dbReference type="OrthoDB" id="3763at2759"/>
<dbReference type="GO" id="GO:0006271">
    <property type="term" value="P:DNA strand elongation involved in DNA replication"/>
    <property type="evidence" value="ECO:0007669"/>
    <property type="project" value="TreeGrafter"/>
</dbReference>
<organism evidence="7 8">
    <name type="scientific">Bimuria novae-zelandiae CBS 107.79</name>
    <dbReference type="NCBI Taxonomy" id="1447943"/>
    <lineage>
        <taxon>Eukaryota</taxon>
        <taxon>Fungi</taxon>
        <taxon>Dikarya</taxon>
        <taxon>Ascomycota</taxon>
        <taxon>Pezizomycotina</taxon>
        <taxon>Dothideomycetes</taxon>
        <taxon>Pleosporomycetidae</taxon>
        <taxon>Pleosporales</taxon>
        <taxon>Massarineae</taxon>
        <taxon>Didymosphaeriaceae</taxon>
        <taxon>Bimuria</taxon>
    </lineage>
</organism>
<keyword evidence="3" id="KW-0235">DNA replication</keyword>
<dbReference type="CDD" id="cd07387">
    <property type="entry name" value="MPP_PolD2_C"/>
    <property type="match status" value="1"/>
</dbReference>
<name>A0A6A5V560_9PLEO</name>
<dbReference type="AlphaFoldDB" id="A0A6A5V560"/>
<dbReference type="Gene3D" id="3.60.21.50">
    <property type="match status" value="1"/>
</dbReference>
<keyword evidence="4" id="KW-0539">Nucleus</keyword>
<dbReference type="GO" id="GO:0003677">
    <property type="term" value="F:DNA binding"/>
    <property type="evidence" value="ECO:0007669"/>
    <property type="project" value="InterPro"/>
</dbReference>
<evidence type="ECO:0000256" key="1">
    <source>
        <dbReference type="ARBA" id="ARBA00004123"/>
    </source>
</evidence>
<dbReference type="Proteomes" id="UP000800036">
    <property type="component" value="Unassembled WGS sequence"/>
</dbReference>
<evidence type="ECO:0000259" key="5">
    <source>
        <dbReference type="Pfam" id="PF04042"/>
    </source>
</evidence>
<dbReference type="PANTHER" id="PTHR10416:SF0">
    <property type="entry name" value="DNA POLYMERASE DELTA SUBUNIT 2"/>
    <property type="match status" value="1"/>
</dbReference>
<evidence type="ECO:0000256" key="4">
    <source>
        <dbReference type="ARBA" id="ARBA00023242"/>
    </source>
</evidence>
<proteinExistence type="inferred from homology"/>
<feature type="domain" description="DNA polymerase alpha/delta/epsilon subunit B" evidence="5">
    <location>
        <begin position="230"/>
        <end position="459"/>
    </location>
</feature>
<dbReference type="EMBL" id="ML976693">
    <property type="protein sequence ID" value="KAF1971379.1"/>
    <property type="molecule type" value="Genomic_DNA"/>
</dbReference>
<dbReference type="Pfam" id="PF18018">
    <property type="entry name" value="DNA_pol_D_N"/>
    <property type="match status" value="1"/>
</dbReference>
<accession>A0A6A5V560</accession>
<evidence type="ECO:0000256" key="2">
    <source>
        <dbReference type="ARBA" id="ARBA00006035"/>
    </source>
</evidence>
<feature type="domain" description="DNA polymerase delta subunit OB-fold" evidence="6">
    <location>
        <begin position="64"/>
        <end position="197"/>
    </location>
</feature>
<keyword evidence="8" id="KW-1185">Reference proteome</keyword>
<gene>
    <name evidence="7" type="ORF">BU23DRAFT_581525</name>
</gene>
<sequence length="508" mass="56061">MQGVVPMMDSPWRLLMAAPATFCATRSAITIEDAASDFSRNASAYKPLHTFELPTGAEKHYHHQFADMYFLRLVQLKQAVKQKAHDAWDDFKLGGERASYVERVLDVRQGELCWVVGTVYMEMALKPNVLDDLSKEHWIAAPPPRETYVSPSGADELMLEDESGRLRIIGDSLNSHYVTGCILAALGTEQADGSFQVIATQYADLPRQPRRWESEDAAPKAKRERSGKLALVSGLDITGTPDDDLLLDLLVEYLTGEATGPPDQTAASQISRLIIAGNSLAHASPILNRDDFNAKKSAKKHYGYDASSYNATPAEKLDSLLSQILPSLPITILPGEHDPANVALPQQPLHPALFPLSRAYANPPVQSKESLEGLDSVTNPWEADVEGWRILGTGGQTVDDLLKYVDDVEPLDVMEMMLRWRCIAPTAPDTLWCYPFQDDDPLILRECPHIYFAGNREKFESRVVQGPAGQQVLLLGVPRYSTTGQIVLVDMETLDVELVEVGVVQPAS</sequence>
<evidence type="ECO:0000259" key="6">
    <source>
        <dbReference type="Pfam" id="PF18018"/>
    </source>
</evidence>
<dbReference type="InterPro" id="IPR024826">
    <property type="entry name" value="DNA_pol_delta/II_ssu"/>
</dbReference>
<evidence type="ECO:0000313" key="7">
    <source>
        <dbReference type="EMBL" id="KAF1971379.1"/>
    </source>
</evidence>
<dbReference type="InterPro" id="IPR007185">
    <property type="entry name" value="DNA_pol_a/d/e_bsu"/>
</dbReference>
<comment type="subcellular location">
    <subcellularLocation>
        <location evidence="1">Nucleus</location>
    </subcellularLocation>
</comment>
<dbReference type="InterPro" id="IPR041863">
    <property type="entry name" value="PolD2_C"/>
</dbReference>